<name>A0A168F8X5_9HYPO</name>
<keyword evidence="4" id="KW-1185">Reference proteome</keyword>
<comment type="caution">
    <text evidence="3">The sequence shown here is derived from an EMBL/GenBank/DDBJ whole genome shotgun (WGS) entry which is preliminary data.</text>
</comment>
<evidence type="ECO:0000256" key="2">
    <source>
        <dbReference type="SAM" id="SignalP"/>
    </source>
</evidence>
<evidence type="ECO:0000313" key="4">
    <source>
        <dbReference type="Proteomes" id="UP000078544"/>
    </source>
</evidence>
<proteinExistence type="predicted"/>
<dbReference type="EMBL" id="AZGY01000003">
    <property type="protein sequence ID" value="KZZ99605.1"/>
    <property type="molecule type" value="Genomic_DNA"/>
</dbReference>
<feature type="compositionally biased region" description="Acidic residues" evidence="1">
    <location>
        <begin position="106"/>
        <end position="131"/>
    </location>
</feature>
<dbReference type="Proteomes" id="UP000078544">
    <property type="component" value="Unassembled WGS sequence"/>
</dbReference>
<feature type="region of interest" description="Disordered" evidence="1">
    <location>
        <begin position="63"/>
        <end position="229"/>
    </location>
</feature>
<sequence length="470" mass="51538">MLWRESLRALALVGLCTQYAGAYPIDEVEDIVDAPDTVTQDQNACPDLCDKAYIKAWKERHPKGELSPCDLAKLDRPAYTDQDGEDPPLELRQCGELNVRDGDFAGSDEEEKEKEKEEEKEEKEDGEEDEKENEKENEQENEQEEEDNDDDDGNDSKTDATKGHYVVGEQSPHRNETLRRRSNPLPHSDALDYPNPLDKDHNPKDTEPVPSIRNKRPKREPSNGNSKQCIAGAHARERLEYVHKGDLPGGTAALANALRELSNHLKAEGGSSSSGTDFPCQDRTAEWNDKGIAARAFLGAGFAKETLDSAIAALVTAAQTKPMGSFAQICQPGSPKRRILGIAVLSADSADRVKELAYEWERGECHVASPSGTSSSVEIDVRNTQPFFQPGKRAVVLRNATSIRALNKTEVVAAAAAAVRKATTVKWNMTLPVASSRKALAAAAAAAPSRERRIKLVQLVEPFWNTTSSS</sequence>
<feature type="compositionally biased region" description="Basic and acidic residues" evidence="1">
    <location>
        <begin position="197"/>
        <end position="207"/>
    </location>
</feature>
<organism evidence="3 4">
    <name type="scientific">Moelleriella libera RCEF 2490</name>
    <dbReference type="NCBI Taxonomy" id="1081109"/>
    <lineage>
        <taxon>Eukaryota</taxon>
        <taxon>Fungi</taxon>
        <taxon>Dikarya</taxon>
        <taxon>Ascomycota</taxon>
        <taxon>Pezizomycotina</taxon>
        <taxon>Sordariomycetes</taxon>
        <taxon>Hypocreomycetidae</taxon>
        <taxon>Hypocreales</taxon>
        <taxon>Clavicipitaceae</taxon>
        <taxon>Moelleriella</taxon>
    </lineage>
</organism>
<accession>A0A168F8X5</accession>
<evidence type="ECO:0000313" key="3">
    <source>
        <dbReference type="EMBL" id="KZZ99605.1"/>
    </source>
</evidence>
<reference evidence="3 4" key="1">
    <citation type="journal article" date="2016" name="Genome Biol. Evol.">
        <title>Divergent and convergent evolution of fungal pathogenicity.</title>
        <authorList>
            <person name="Shang Y."/>
            <person name="Xiao G."/>
            <person name="Zheng P."/>
            <person name="Cen K."/>
            <person name="Zhan S."/>
            <person name="Wang C."/>
        </authorList>
    </citation>
    <scope>NUCLEOTIDE SEQUENCE [LARGE SCALE GENOMIC DNA]</scope>
    <source>
        <strain evidence="3 4">RCEF 2490</strain>
    </source>
</reference>
<keyword evidence="2" id="KW-0732">Signal</keyword>
<feature type="compositionally biased region" description="Acidic residues" evidence="1">
    <location>
        <begin position="139"/>
        <end position="153"/>
    </location>
</feature>
<feature type="chain" id="PRO_5007896815" evidence="2">
    <location>
        <begin position="23"/>
        <end position="470"/>
    </location>
</feature>
<gene>
    <name evidence="3" type="ORF">AAL_02177</name>
</gene>
<dbReference type="AlphaFoldDB" id="A0A168F8X5"/>
<evidence type="ECO:0000256" key="1">
    <source>
        <dbReference type="SAM" id="MobiDB-lite"/>
    </source>
</evidence>
<protein>
    <submittedName>
        <fullName evidence="3">Uncharacterized protein</fullName>
    </submittedName>
</protein>
<feature type="signal peptide" evidence="2">
    <location>
        <begin position="1"/>
        <end position="22"/>
    </location>
</feature>